<sequence>MRTIDFSLRQSILRRSKLSTLMVACFVLLNLLFLLAIIWLSYRSFSNVTFSEISKARLALLNESTNRGFDFMTDMTNTAYSVVSNKDVKEMLEAGAISKYDMLVKRRAISDLLHHTLVVNSGISSIEIYSDKFNGVPYSSTDLVFPVSKIADQKWFSSLEKADAIWIPEEENASSKSLIGYAQHMFDSKGRTMGYLVISMSQQDVLRNFADVPMVLEGQVLVVDTAGNIIVKVNDSQVEGKEVILDAEWLNDRSKTFSDGYELLRRDDQSYLVVFSKPSSVQWRLVQTIPTRTLLATTYKAGWYVLGIGILSLLLSAVLTYWFVKSIIKPLRRLMAEMKRLERGDFQAKATSAFTEEYVQLSYSFNHMVSRLKESMDHVKTESKAKRDAQTSLLEAQIKPHFLYNTLDMIHWRALDYKAEDISFMITQLGKLLRIGLSGGKLFIRVRDELEHARCYLSIQKERMTFPITYTEQVMDPQMRGYYIPKIILQPLIENAVIHGSPADNTSELALALDIREQHVPGQAPYLEISLTDNGRGLPEDWQMDKATGIGIRNVHTRLQLYCGPLYGLQLANSEQGGVKVTVKLPIIETEAQLKRLLDGEKG</sequence>
<dbReference type="Gene3D" id="3.30.565.10">
    <property type="entry name" value="Histidine kinase-like ATPase, C-terminal domain"/>
    <property type="match status" value="1"/>
</dbReference>
<dbReference type="Pfam" id="PF06580">
    <property type="entry name" value="His_kinase"/>
    <property type="match status" value="1"/>
</dbReference>
<dbReference type="SUPFAM" id="SSF55874">
    <property type="entry name" value="ATPase domain of HSP90 chaperone/DNA topoisomerase II/histidine kinase"/>
    <property type="match status" value="1"/>
</dbReference>
<dbReference type="EMBL" id="FONN01000033">
    <property type="protein sequence ID" value="SFF39467.1"/>
    <property type="molecule type" value="Genomic_DNA"/>
</dbReference>
<gene>
    <name evidence="8" type="ORF">SAMN04487969_13310</name>
</gene>
<dbReference type="InterPro" id="IPR010559">
    <property type="entry name" value="Sig_transdc_His_kin_internal"/>
</dbReference>
<evidence type="ECO:0000313" key="9">
    <source>
        <dbReference type="Proteomes" id="UP000183410"/>
    </source>
</evidence>
<dbReference type="OrthoDB" id="2499756at2"/>
<dbReference type="PANTHER" id="PTHR34220:SF7">
    <property type="entry name" value="SENSOR HISTIDINE KINASE YPDA"/>
    <property type="match status" value="1"/>
</dbReference>
<evidence type="ECO:0000313" key="8">
    <source>
        <dbReference type="EMBL" id="SFF39467.1"/>
    </source>
</evidence>
<organism evidence="8 9">
    <name type="scientific">Paenibacillus algorifonticola</name>
    <dbReference type="NCBI Taxonomy" id="684063"/>
    <lineage>
        <taxon>Bacteria</taxon>
        <taxon>Bacillati</taxon>
        <taxon>Bacillota</taxon>
        <taxon>Bacilli</taxon>
        <taxon>Bacillales</taxon>
        <taxon>Paenibacillaceae</taxon>
        <taxon>Paenibacillus</taxon>
    </lineage>
</organism>
<evidence type="ECO:0000256" key="5">
    <source>
        <dbReference type="ARBA" id="ARBA00023136"/>
    </source>
</evidence>
<comment type="subcellular location">
    <subcellularLocation>
        <location evidence="1">Cell membrane</location>
        <topology evidence="1">Multi-pass membrane protein</topology>
    </subcellularLocation>
</comment>
<accession>A0A1I2IEF0</accession>
<dbReference type="GO" id="GO:0000155">
    <property type="term" value="F:phosphorelay sensor kinase activity"/>
    <property type="evidence" value="ECO:0007669"/>
    <property type="project" value="InterPro"/>
</dbReference>
<keyword evidence="6" id="KW-0812">Transmembrane</keyword>
<dbReference type="AlphaFoldDB" id="A0A1I2IEF0"/>
<keyword evidence="8" id="KW-0418">Kinase</keyword>
<protein>
    <submittedName>
        <fullName evidence="8">Sensor histidine kinase YesM</fullName>
    </submittedName>
</protein>
<evidence type="ECO:0000259" key="7">
    <source>
        <dbReference type="PROSITE" id="PS50885"/>
    </source>
</evidence>
<dbReference type="Gene3D" id="6.10.340.10">
    <property type="match status" value="1"/>
</dbReference>
<keyword evidence="3" id="KW-0597">Phosphoprotein</keyword>
<dbReference type="RefSeq" id="WP_046234271.1">
    <property type="nucleotide sequence ID" value="NZ_FONN01000033.1"/>
</dbReference>
<dbReference type="InterPro" id="IPR003660">
    <property type="entry name" value="HAMP_dom"/>
</dbReference>
<keyword evidence="2" id="KW-1003">Cell membrane</keyword>
<evidence type="ECO:0000256" key="4">
    <source>
        <dbReference type="ARBA" id="ARBA00022679"/>
    </source>
</evidence>
<keyword evidence="4" id="KW-0808">Transferase</keyword>
<reference evidence="9" key="1">
    <citation type="submission" date="2016-10" db="EMBL/GenBank/DDBJ databases">
        <authorList>
            <person name="Varghese N."/>
            <person name="Submissions S."/>
        </authorList>
    </citation>
    <scope>NUCLEOTIDE SEQUENCE [LARGE SCALE GENOMIC DNA]</scope>
    <source>
        <strain evidence="9">CGMCC 1.10223</strain>
    </source>
</reference>
<dbReference type="Pfam" id="PF00672">
    <property type="entry name" value="HAMP"/>
    <property type="match status" value="1"/>
</dbReference>
<name>A0A1I2IEF0_9BACL</name>
<keyword evidence="5 6" id="KW-0472">Membrane</keyword>
<dbReference type="PANTHER" id="PTHR34220">
    <property type="entry name" value="SENSOR HISTIDINE KINASE YPDA"/>
    <property type="match status" value="1"/>
</dbReference>
<dbReference type="SUPFAM" id="SSF158472">
    <property type="entry name" value="HAMP domain-like"/>
    <property type="match status" value="1"/>
</dbReference>
<dbReference type="GO" id="GO:0005886">
    <property type="term" value="C:plasma membrane"/>
    <property type="evidence" value="ECO:0007669"/>
    <property type="project" value="UniProtKB-SubCell"/>
</dbReference>
<dbReference type="PROSITE" id="PS50885">
    <property type="entry name" value="HAMP"/>
    <property type="match status" value="1"/>
</dbReference>
<feature type="transmembrane region" description="Helical" evidence="6">
    <location>
        <begin position="21"/>
        <end position="42"/>
    </location>
</feature>
<evidence type="ECO:0000256" key="6">
    <source>
        <dbReference type="SAM" id="Phobius"/>
    </source>
</evidence>
<dbReference type="Proteomes" id="UP000183410">
    <property type="component" value="Unassembled WGS sequence"/>
</dbReference>
<proteinExistence type="predicted"/>
<feature type="domain" description="HAMP" evidence="7">
    <location>
        <begin position="325"/>
        <end position="377"/>
    </location>
</feature>
<dbReference type="InterPro" id="IPR036890">
    <property type="entry name" value="HATPase_C_sf"/>
</dbReference>
<keyword evidence="6" id="KW-1133">Transmembrane helix</keyword>
<feature type="transmembrane region" description="Helical" evidence="6">
    <location>
        <begin position="301"/>
        <end position="324"/>
    </location>
</feature>
<evidence type="ECO:0000256" key="2">
    <source>
        <dbReference type="ARBA" id="ARBA00022475"/>
    </source>
</evidence>
<evidence type="ECO:0000256" key="3">
    <source>
        <dbReference type="ARBA" id="ARBA00022553"/>
    </source>
</evidence>
<dbReference type="InterPro" id="IPR050640">
    <property type="entry name" value="Bact_2-comp_sensor_kinase"/>
</dbReference>
<dbReference type="SMART" id="SM00304">
    <property type="entry name" value="HAMP"/>
    <property type="match status" value="1"/>
</dbReference>
<dbReference type="CDD" id="cd06225">
    <property type="entry name" value="HAMP"/>
    <property type="match status" value="1"/>
</dbReference>
<keyword evidence="9" id="KW-1185">Reference proteome</keyword>
<dbReference type="Gene3D" id="3.30.450.20">
    <property type="entry name" value="PAS domain"/>
    <property type="match status" value="2"/>
</dbReference>
<evidence type="ECO:0000256" key="1">
    <source>
        <dbReference type="ARBA" id="ARBA00004651"/>
    </source>
</evidence>